<comment type="caution">
    <text evidence="4">The sequence shown here is derived from an EMBL/GenBank/DDBJ whole genome shotgun (WGS) entry which is preliminary data.</text>
</comment>
<evidence type="ECO:0000313" key="5">
    <source>
        <dbReference type="Proteomes" id="UP001152320"/>
    </source>
</evidence>
<proteinExistence type="predicted"/>
<dbReference type="EMBL" id="JAIZAY010000001">
    <property type="protein sequence ID" value="KAJ8050977.1"/>
    <property type="molecule type" value="Genomic_DNA"/>
</dbReference>
<evidence type="ECO:0000256" key="1">
    <source>
        <dbReference type="PROSITE-ProRule" id="PRU00047"/>
    </source>
</evidence>
<evidence type="ECO:0000256" key="2">
    <source>
        <dbReference type="SAM" id="MobiDB-lite"/>
    </source>
</evidence>
<evidence type="ECO:0000313" key="4">
    <source>
        <dbReference type="EMBL" id="KAJ8050977.1"/>
    </source>
</evidence>
<gene>
    <name evidence="4" type="ORF">HOLleu_04372</name>
</gene>
<reference evidence="4" key="1">
    <citation type="submission" date="2021-10" db="EMBL/GenBank/DDBJ databases">
        <title>Tropical sea cucumber genome reveals ecological adaptation and Cuvierian tubules defense mechanism.</title>
        <authorList>
            <person name="Chen T."/>
        </authorList>
    </citation>
    <scope>NUCLEOTIDE SEQUENCE</scope>
    <source>
        <strain evidence="4">Nanhai2018</strain>
        <tissue evidence="4">Muscle</tissue>
    </source>
</reference>
<feature type="domain" description="CCHC-type" evidence="3">
    <location>
        <begin position="131"/>
        <end position="146"/>
    </location>
</feature>
<evidence type="ECO:0000259" key="3">
    <source>
        <dbReference type="PROSITE" id="PS50158"/>
    </source>
</evidence>
<dbReference type="SMART" id="SM00343">
    <property type="entry name" value="ZnF_C2HC"/>
    <property type="match status" value="1"/>
</dbReference>
<keyword evidence="1" id="KW-0863">Zinc-finger</keyword>
<accession>A0A9Q1CSV4</accession>
<organism evidence="4 5">
    <name type="scientific">Holothuria leucospilota</name>
    <name type="common">Black long sea cucumber</name>
    <name type="synonym">Mertensiothuria leucospilota</name>
    <dbReference type="NCBI Taxonomy" id="206669"/>
    <lineage>
        <taxon>Eukaryota</taxon>
        <taxon>Metazoa</taxon>
        <taxon>Echinodermata</taxon>
        <taxon>Eleutherozoa</taxon>
        <taxon>Echinozoa</taxon>
        <taxon>Holothuroidea</taxon>
        <taxon>Aspidochirotacea</taxon>
        <taxon>Aspidochirotida</taxon>
        <taxon>Holothuriidae</taxon>
        <taxon>Holothuria</taxon>
    </lineage>
</organism>
<keyword evidence="1" id="KW-0862">Zinc</keyword>
<feature type="region of interest" description="Disordered" evidence="2">
    <location>
        <begin position="39"/>
        <end position="100"/>
    </location>
</feature>
<feature type="region of interest" description="Disordered" evidence="2">
    <location>
        <begin position="143"/>
        <end position="176"/>
    </location>
</feature>
<dbReference type="SUPFAM" id="SSF57756">
    <property type="entry name" value="Retrovirus zinc finger-like domains"/>
    <property type="match status" value="1"/>
</dbReference>
<dbReference type="GO" id="GO:0008270">
    <property type="term" value="F:zinc ion binding"/>
    <property type="evidence" value="ECO:0007669"/>
    <property type="project" value="UniProtKB-KW"/>
</dbReference>
<dbReference type="Proteomes" id="UP001152320">
    <property type="component" value="Chromosome 1"/>
</dbReference>
<keyword evidence="5" id="KW-1185">Reference proteome</keyword>
<dbReference type="InterPro" id="IPR036875">
    <property type="entry name" value="Znf_CCHC_sf"/>
</dbReference>
<dbReference type="GO" id="GO:0003676">
    <property type="term" value="F:nucleic acid binding"/>
    <property type="evidence" value="ECO:0007669"/>
    <property type="project" value="InterPro"/>
</dbReference>
<dbReference type="AlphaFoldDB" id="A0A9Q1CSV4"/>
<name>A0A9Q1CSV4_HOLLE</name>
<keyword evidence="1" id="KW-0479">Metal-binding</keyword>
<dbReference type="InterPro" id="IPR001878">
    <property type="entry name" value="Znf_CCHC"/>
</dbReference>
<sequence>MDRSTGSRGSADFRSFLEGLRGHSDSDWMLVDQTFDRQSTSSLQLSEASGERRAPSRRSPTNSLGDLGWRVPEETQSPKRQNTNPFVEREPPGNPFTSPRRVITVSLTQGHQEVDSDMRTEEDLTFPRNACWSCGKLVHFKRDCPEDKADIPSGRESPVQENRDLSRVGVDVRQDS</sequence>
<dbReference type="PROSITE" id="PS50158">
    <property type="entry name" value="ZF_CCHC"/>
    <property type="match status" value="1"/>
</dbReference>
<protein>
    <recommendedName>
        <fullName evidence="3">CCHC-type domain-containing protein</fullName>
    </recommendedName>
</protein>
<feature type="compositionally biased region" description="Basic and acidic residues" evidence="2">
    <location>
        <begin position="161"/>
        <end position="176"/>
    </location>
</feature>